<dbReference type="EMBL" id="DYVT01000064">
    <property type="protein sequence ID" value="HJF67825.1"/>
    <property type="molecule type" value="Genomic_DNA"/>
</dbReference>
<dbReference type="InterPro" id="IPR050583">
    <property type="entry name" value="Mycobacterial_A85_antigen"/>
</dbReference>
<dbReference type="PANTHER" id="PTHR48098">
    <property type="entry name" value="ENTEROCHELIN ESTERASE-RELATED"/>
    <property type="match status" value="1"/>
</dbReference>
<reference evidence="2" key="2">
    <citation type="submission" date="2021-09" db="EMBL/GenBank/DDBJ databases">
        <authorList>
            <person name="Gilroy R."/>
        </authorList>
    </citation>
    <scope>NUCLEOTIDE SEQUENCE</scope>
    <source>
        <strain evidence="2">CHK149-3286</strain>
    </source>
</reference>
<gene>
    <name evidence="2" type="ORF">K8V85_05895</name>
</gene>
<keyword evidence="1" id="KW-0472">Membrane</keyword>
<dbReference type="InterPro" id="IPR029058">
    <property type="entry name" value="AB_hydrolase_fold"/>
</dbReference>
<comment type="caution">
    <text evidence="2">The sequence shown here is derived from an EMBL/GenBank/DDBJ whole genome shotgun (WGS) entry which is preliminary data.</text>
</comment>
<protein>
    <submittedName>
        <fullName evidence="2">Alpha/beta hydrolase</fullName>
    </submittedName>
</protein>
<keyword evidence="1" id="KW-1133">Transmembrane helix</keyword>
<dbReference type="Gene3D" id="3.40.50.1820">
    <property type="entry name" value="alpha/beta hydrolase"/>
    <property type="match status" value="1"/>
</dbReference>
<proteinExistence type="predicted"/>
<dbReference type="PANTHER" id="PTHR48098:SF6">
    <property type="entry name" value="FERRI-BACILLIBACTIN ESTERASE BESA"/>
    <property type="match status" value="1"/>
</dbReference>
<dbReference type="GO" id="GO:0016787">
    <property type="term" value="F:hydrolase activity"/>
    <property type="evidence" value="ECO:0007669"/>
    <property type="project" value="UniProtKB-KW"/>
</dbReference>
<dbReference type="RefSeq" id="WP_278675170.1">
    <property type="nucleotide sequence ID" value="NZ_DYVT01000064.1"/>
</dbReference>
<name>A0A921H1F7_9STAP</name>
<dbReference type="AlphaFoldDB" id="A0A921H1F7"/>
<sequence length="231" mass="27268">MLNKYIDKFQVNDYAITVKLPKSYFKCSNRYYSLLCVQDGDYLFKSRSKEVIFVGIESKDRSNDFTPWKAAIGNEVNGGRADEYLTWLTEKLIPLLRDKYRVSNDNNDIGIAGASYGALVALYALYTMPHKFGNYILLSPSLWYPQFLEFMKNHNGINKKVNVYWYVGLREGIKHTLRIKKMVPNSLESVKILENDLKNDRTRFKFQTSKRGIHRHRYFKKYFNKALKYIY</sequence>
<reference evidence="2" key="1">
    <citation type="journal article" date="2021" name="PeerJ">
        <title>Extensive microbial diversity within the chicken gut microbiome revealed by metagenomics and culture.</title>
        <authorList>
            <person name="Gilroy R."/>
            <person name="Ravi A."/>
            <person name="Getino M."/>
            <person name="Pursley I."/>
            <person name="Horton D.L."/>
            <person name="Alikhan N.F."/>
            <person name="Baker D."/>
            <person name="Gharbi K."/>
            <person name="Hall N."/>
            <person name="Watson M."/>
            <person name="Adriaenssens E.M."/>
            <person name="Foster-Nyarko E."/>
            <person name="Jarju S."/>
            <person name="Secka A."/>
            <person name="Antonio M."/>
            <person name="Oren A."/>
            <person name="Chaudhuri R.R."/>
            <person name="La Ragione R."/>
            <person name="Hildebrand F."/>
            <person name="Pallen M.J."/>
        </authorList>
    </citation>
    <scope>NUCLEOTIDE SEQUENCE</scope>
    <source>
        <strain evidence="2">CHK149-3286</strain>
    </source>
</reference>
<dbReference type="SUPFAM" id="SSF53474">
    <property type="entry name" value="alpha/beta-Hydrolases"/>
    <property type="match status" value="1"/>
</dbReference>
<feature type="transmembrane region" description="Helical" evidence="1">
    <location>
        <begin position="109"/>
        <end position="126"/>
    </location>
</feature>
<keyword evidence="1" id="KW-0812">Transmembrane</keyword>
<dbReference type="InterPro" id="IPR000801">
    <property type="entry name" value="Esterase-like"/>
</dbReference>
<evidence type="ECO:0000313" key="2">
    <source>
        <dbReference type="EMBL" id="HJF67825.1"/>
    </source>
</evidence>
<dbReference type="Proteomes" id="UP000706163">
    <property type="component" value="Unassembled WGS sequence"/>
</dbReference>
<evidence type="ECO:0000256" key="1">
    <source>
        <dbReference type="SAM" id="Phobius"/>
    </source>
</evidence>
<dbReference type="Pfam" id="PF00756">
    <property type="entry name" value="Esterase"/>
    <property type="match status" value="1"/>
</dbReference>
<evidence type="ECO:0000313" key="3">
    <source>
        <dbReference type="Proteomes" id="UP000706163"/>
    </source>
</evidence>
<keyword evidence="2" id="KW-0378">Hydrolase</keyword>
<accession>A0A921H1F7</accession>
<organism evidence="2 3">
    <name type="scientific">Staphylococcus kloosii</name>
    <dbReference type="NCBI Taxonomy" id="29384"/>
    <lineage>
        <taxon>Bacteria</taxon>
        <taxon>Bacillati</taxon>
        <taxon>Bacillota</taxon>
        <taxon>Bacilli</taxon>
        <taxon>Bacillales</taxon>
        <taxon>Staphylococcaceae</taxon>
        <taxon>Staphylococcus</taxon>
    </lineage>
</organism>